<reference evidence="3" key="3">
    <citation type="journal article" date="2010" name="Genome Res.">
        <title>Population genomic sequencing of Coccidioides fungi reveals recent hybridization and transposon control.</title>
        <authorList>
            <person name="Neafsey D.E."/>
            <person name="Barker B.M."/>
            <person name="Sharpton T.J."/>
            <person name="Stajich J.E."/>
            <person name="Park D.J."/>
            <person name="Whiston E."/>
            <person name="Hung C.-Y."/>
            <person name="McMahan C."/>
            <person name="White J."/>
            <person name="Sykes S."/>
            <person name="Heiman D."/>
            <person name="Young S."/>
            <person name="Zeng Q."/>
            <person name="Abouelleil A."/>
            <person name="Aftuck L."/>
            <person name="Bessette D."/>
            <person name="Brown A."/>
            <person name="FitzGerald M."/>
            <person name="Lui A."/>
            <person name="Macdonald J.P."/>
            <person name="Priest M."/>
            <person name="Orbach M.J."/>
            <person name="Galgiani J.N."/>
            <person name="Kirkland T.N."/>
            <person name="Cole G.T."/>
            <person name="Birren B.W."/>
            <person name="Henn M.R."/>
            <person name="Taylor J.W."/>
            <person name="Rounsley S.D."/>
        </authorList>
    </citation>
    <scope>NUCLEOTIDE SEQUENCE [LARGE SCALE GENOMIC DNA]</scope>
    <source>
        <strain evidence="3">RMSCC 3488</strain>
    </source>
</reference>
<feature type="compositionally biased region" description="Polar residues" evidence="1">
    <location>
        <begin position="83"/>
        <end position="93"/>
    </location>
</feature>
<sequence length="102" mass="11327">MVTNESAVCRTQLKVTPMRASAMGKRGRVVLGSLSRPFQASNGKRRMKENICLQESSGWLRTEYGDGDVSYQSSNMEKGYGAQRSQLSSFHSTRTADLKKFG</sequence>
<proteinExistence type="predicted"/>
<feature type="region of interest" description="Disordered" evidence="1">
    <location>
        <begin position="75"/>
        <end position="102"/>
    </location>
</feature>
<dbReference type="Proteomes" id="UP000054567">
    <property type="component" value="Unassembled WGS sequence"/>
</dbReference>
<name>A0A0J6EV35_COCPO</name>
<dbReference type="VEuPathDB" id="FungiDB:CPAG_00753"/>
<evidence type="ECO:0000313" key="3">
    <source>
        <dbReference type="Proteomes" id="UP000054567"/>
    </source>
</evidence>
<reference evidence="3" key="2">
    <citation type="journal article" date="2009" name="Genome Res.">
        <title>Comparative genomic analyses of the human fungal pathogens Coccidioides and their relatives.</title>
        <authorList>
            <person name="Sharpton T.J."/>
            <person name="Stajich J.E."/>
            <person name="Rounsley S.D."/>
            <person name="Gardner M.J."/>
            <person name="Wortman J.R."/>
            <person name="Jordar V.S."/>
            <person name="Maiti R."/>
            <person name="Kodira C.D."/>
            <person name="Neafsey D.E."/>
            <person name="Zeng Q."/>
            <person name="Hung C.-Y."/>
            <person name="McMahan C."/>
            <person name="Muszewska A."/>
            <person name="Grynberg M."/>
            <person name="Mandel M.A."/>
            <person name="Kellner E.M."/>
            <person name="Barker B.M."/>
            <person name="Galgiani J.N."/>
            <person name="Orbach M.J."/>
            <person name="Kirkland T.N."/>
            <person name="Cole G.T."/>
            <person name="Henn M.R."/>
            <person name="Birren B.W."/>
            <person name="Taylor J.W."/>
        </authorList>
    </citation>
    <scope>NUCLEOTIDE SEQUENCE [LARGE SCALE GENOMIC DNA]</scope>
    <source>
        <strain evidence="3">RMSCC 3488</strain>
    </source>
</reference>
<protein>
    <submittedName>
        <fullName evidence="2">Uncharacterized protein</fullName>
    </submittedName>
</protein>
<evidence type="ECO:0000313" key="2">
    <source>
        <dbReference type="EMBL" id="KMM64401.1"/>
    </source>
</evidence>
<dbReference type="AlphaFoldDB" id="A0A0J6EV35"/>
<reference evidence="2 3" key="1">
    <citation type="submission" date="2007-06" db="EMBL/GenBank/DDBJ databases">
        <title>The Genome Sequence of Coccidioides posadasii RMSCC_3488.</title>
        <authorList>
            <consortium name="Coccidioides Genome Resources Consortium"/>
            <consortium name="The Broad Institute Genome Sequencing Platform"/>
            <person name="Henn M.R."/>
            <person name="Sykes S."/>
            <person name="Young S."/>
            <person name="Jaffe D."/>
            <person name="Berlin A."/>
            <person name="Alvarez P."/>
            <person name="Butler J."/>
            <person name="Gnerre S."/>
            <person name="Grabherr M."/>
            <person name="Mauceli E."/>
            <person name="Brockman W."/>
            <person name="Kodira C."/>
            <person name="Alvarado L."/>
            <person name="Zeng Q."/>
            <person name="Crawford M."/>
            <person name="Antoine C."/>
            <person name="Devon K."/>
            <person name="Galgiani J."/>
            <person name="Orsborn K."/>
            <person name="Lewis M.L."/>
            <person name="Nusbaum C."/>
            <person name="Galagan J."/>
            <person name="Birren B."/>
        </authorList>
    </citation>
    <scope>NUCLEOTIDE SEQUENCE [LARGE SCALE GENOMIC DNA]</scope>
    <source>
        <strain evidence="2 3">RMSCC 3488</strain>
    </source>
</reference>
<dbReference type="EMBL" id="DS268109">
    <property type="protein sequence ID" value="KMM64401.1"/>
    <property type="molecule type" value="Genomic_DNA"/>
</dbReference>
<gene>
    <name evidence="2" type="ORF">CPAG_00753</name>
</gene>
<evidence type="ECO:0000256" key="1">
    <source>
        <dbReference type="SAM" id="MobiDB-lite"/>
    </source>
</evidence>
<organism evidence="2 3">
    <name type="scientific">Coccidioides posadasii RMSCC 3488</name>
    <dbReference type="NCBI Taxonomy" id="454284"/>
    <lineage>
        <taxon>Eukaryota</taxon>
        <taxon>Fungi</taxon>
        <taxon>Dikarya</taxon>
        <taxon>Ascomycota</taxon>
        <taxon>Pezizomycotina</taxon>
        <taxon>Eurotiomycetes</taxon>
        <taxon>Eurotiomycetidae</taxon>
        <taxon>Onygenales</taxon>
        <taxon>Onygenaceae</taxon>
        <taxon>Coccidioides</taxon>
    </lineage>
</organism>
<accession>A0A0J6EV35</accession>